<dbReference type="Proteomes" id="UP000644115">
    <property type="component" value="Unassembled WGS sequence"/>
</dbReference>
<dbReference type="GO" id="GO:0005886">
    <property type="term" value="C:plasma membrane"/>
    <property type="evidence" value="ECO:0007669"/>
    <property type="project" value="UniProtKB-SubCell"/>
</dbReference>
<dbReference type="InterPro" id="IPR035906">
    <property type="entry name" value="MetI-like_sf"/>
</dbReference>
<feature type="transmembrane region" description="Helical" evidence="8">
    <location>
        <begin position="178"/>
        <end position="198"/>
    </location>
</feature>
<feature type="transmembrane region" description="Helical" evidence="8">
    <location>
        <begin position="12"/>
        <end position="32"/>
    </location>
</feature>
<feature type="transmembrane region" description="Helical" evidence="8">
    <location>
        <begin position="127"/>
        <end position="149"/>
    </location>
</feature>
<sequence>MVRSKNFFMKFYLALIIAFLYIPIAVLVVLSFNDSRSRVVWGGFTLEWYKTLFHNSDVVAALQNTLTIGFGSALIATVIGVLAAVGIDAMKKRSYSLTLGVGNIPMLNADIVTGIALMLWFSRFTNLGYVSILLAHVTFNIPYVILSVLPKLQQMDMSVYEAARDLGASSVKAFTRVILPNIFPAVVSGFFMAVTMSMDDFVVTYFTKGAGINTLSTMIYGELKRGIKPEMYALSTLIFAVVLIVLLLVNYMPRIRQKQIQRKLQNRKAAS</sequence>
<feature type="transmembrane region" description="Helical" evidence="8">
    <location>
        <begin position="66"/>
        <end position="87"/>
    </location>
</feature>
<evidence type="ECO:0000256" key="1">
    <source>
        <dbReference type="ARBA" id="ARBA00004651"/>
    </source>
</evidence>
<dbReference type="Gene3D" id="1.10.3720.10">
    <property type="entry name" value="MetI-like"/>
    <property type="match status" value="1"/>
</dbReference>
<comment type="subcellular location">
    <subcellularLocation>
        <location evidence="1 8">Cell membrane</location>
        <topology evidence="1 8">Multi-pass membrane protein</topology>
    </subcellularLocation>
</comment>
<dbReference type="PANTHER" id="PTHR43848:SF2">
    <property type="entry name" value="PUTRESCINE TRANSPORT SYSTEM PERMEASE PROTEIN POTI"/>
    <property type="match status" value="1"/>
</dbReference>
<comment type="similarity">
    <text evidence="2">Belongs to the binding-protein-dependent transport system permease family. CysTW subfamily.</text>
</comment>
<evidence type="ECO:0000256" key="3">
    <source>
        <dbReference type="ARBA" id="ARBA00022448"/>
    </source>
</evidence>
<comment type="caution">
    <text evidence="10">The sequence shown here is derived from an EMBL/GenBank/DDBJ whole genome shotgun (WGS) entry which is preliminary data.</text>
</comment>
<feature type="domain" description="ABC transmembrane type-1" evidence="9">
    <location>
        <begin position="62"/>
        <end position="249"/>
    </location>
</feature>
<name>A0A923NB18_9FIRM</name>
<dbReference type="InterPro" id="IPR000515">
    <property type="entry name" value="MetI-like"/>
</dbReference>
<feature type="transmembrane region" description="Helical" evidence="8">
    <location>
        <begin position="99"/>
        <end position="121"/>
    </location>
</feature>
<evidence type="ECO:0000259" key="9">
    <source>
        <dbReference type="PROSITE" id="PS50928"/>
    </source>
</evidence>
<keyword evidence="7 8" id="KW-0472">Membrane</keyword>
<dbReference type="AlphaFoldDB" id="A0A923NB18"/>
<reference evidence="10" key="1">
    <citation type="submission" date="2020-08" db="EMBL/GenBank/DDBJ databases">
        <authorList>
            <person name="Liu C."/>
            <person name="Sun Q."/>
        </authorList>
    </citation>
    <scope>NUCLEOTIDE SEQUENCE</scope>
    <source>
        <strain evidence="10">BX16</strain>
    </source>
</reference>
<gene>
    <name evidence="10" type="ORF">H8876_05625</name>
</gene>
<proteinExistence type="inferred from homology"/>
<evidence type="ECO:0000256" key="6">
    <source>
        <dbReference type="ARBA" id="ARBA00022989"/>
    </source>
</evidence>
<keyword evidence="3 8" id="KW-0813">Transport</keyword>
<dbReference type="InterPro" id="IPR051789">
    <property type="entry name" value="Bact_Polyamine_Transport"/>
</dbReference>
<dbReference type="SUPFAM" id="SSF161098">
    <property type="entry name" value="MetI-like"/>
    <property type="match status" value="1"/>
</dbReference>
<keyword evidence="4" id="KW-1003">Cell membrane</keyword>
<dbReference type="PROSITE" id="PS50928">
    <property type="entry name" value="ABC_TM1"/>
    <property type="match status" value="1"/>
</dbReference>
<keyword evidence="5 8" id="KW-0812">Transmembrane</keyword>
<dbReference type="CDD" id="cd06261">
    <property type="entry name" value="TM_PBP2"/>
    <property type="match status" value="1"/>
</dbReference>
<feature type="transmembrane region" description="Helical" evidence="8">
    <location>
        <begin position="231"/>
        <end position="252"/>
    </location>
</feature>
<evidence type="ECO:0000256" key="4">
    <source>
        <dbReference type="ARBA" id="ARBA00022475"/>
    </source>
</evidence>
<protein>
    <submittedName>
        <fullName evidence="10">ABC transporter permease</fullName>
    </submittedName>
</protein>
<evidence type="ECO:0000256" key="8">
    <source>
        <dbReference type="RuleBase" id="RU363032"/>
    </source>
</evidence>
<accession>A0A923NB18</accession>
<keyword evidence="11" id="KW-1185">Reference proteome</keyword>
<organism evidence="10 11">
    <name type="scientific">Lentihominibacter faecis</name>
    <dbReference type="NCBI Taxonomy" id="2764712"/>
    <lineage>
        <taxon>Bacteria</taxon>
        <taxon>Bacillati</taxon>
        <taxon>Bacillota</taxon>
        <taxon>Clostridia</taxon>
        <taxon>Peptostreptococcales</taxon>
        <taxon>Anaerovoracaceae</taxon>
        <taxon>Lentihominibacter</taxon>
    </lineage>
</organism>
<evidence type="ECO:0000256" key="5">
    <source>
        <dbReference type="ARBA" id="ARBA00022692"/>
    </source>
</evidence>
<dbReference type="Pfam" id="PF00528">
    <property type="entry name" value="BPD_transp_1"/>
    <property type="match status" value="1"/>
</dbReference>
<evidence type="ECO:0000256" key="7">
    <source>
        <dbReference type="ARBA" id="ARBA00023136"/>
    </source>
</evidence>
<evidence type="ECO:0000256" key="2">
    <source>
        <dbReference type="ARBA" id="ARBA00007069"/>
    </source>
</evidence>
<evidence type="ECO:0000313" key="10">
    <source>
        <dbReference type="EMBL" id="MBC5999475.1"/>
    </source>
</evidence>
<evidence type="ECO:0000313" key="11">
    <source>
        <dbReference type="Proteomes" id="UP000644115"/>
    </source>
</evidence>
<dbReference type="PANTHER" id="PTHR43848">
    <property type="entry name" value="PUTRESCINE TRANSPORT SYSTEM PERMEASE PROTEIN POTI"/>
    <property type="match status" value="1"/>
</dbReference>
<dbReference type="GO" id="GO:0055085">
    <property type="term" value="P:transmembrane transport"/>
    <property type="evidence" value="ECO:0007669"/>
    <property type="project" value="InterPro"/>
</dbReference>
<keyword evidence="6 8" id="KW-1133">Transmembrane helix</keyword>
<dbReference type="EMBL" id="JACRWC010000069">
    <property type="protein sequence ID" value="MBC5999475.1"/>
    <property type="molecule type" value="Genomic_DNA"/>
</dbReference>